<proteinExistence type="predicted"/>
<evidence type="ECO:0000313" key="2">
    <source>
        <dbReference type="EMBL" id="GHI39884.1"/>
    </source>
</evidence>
<organism evidence="2 3">
    <name type="scientific">Streptomyces violascens</name>
    <dbReference type="NCBI Taxonomy" id="67381"/>
    <lineage>
        <taxon>Bacteria</taxon>
        <taxon>Bacillati</taxon>
        <taxon>Actinomycetota</taxon>
        <taxon>Actinomycetes</taxon>
        <taxon>Kitasatosporales</taxon>
        <taxon>Streptomycetaceae</taxon>
        <taxon>Streptomyces</taxon>
    </lineage>
</organism>
<gene>
    <name evidence="2" type="ORF">Sviol_42920</name>
</gene>
<protein>
    <recommendedName>
        <fullName evidence="4">Secreted protein</fullName>
    </recommendedName>
</protein>
<name>A0ABQ3QRH8_9ACTN</name>
<evidence type="ECO:0000256" key="1">
    <source>
        <dbReference type="SAM" id="SignalP"/>
    </source>
</evidence>
<keyword evidence="1" id="KW-0732">Signal</keyword>
<reference evidence="2" key="1">
    <citation type="submission" date="2024-05" db="EMBL/GenBank/DDBJ databases">
        <title>Whole genome shotgun sequence of Streptomyces violascens NBRC 12920.</title>
        <authorList>
            <person name="Komaki H."/>
            <person name="Tamura T."/>
        </authorList>
    </citation>
    <scope>NUCLEOTIDE SEQUENCE</scope>
    <source>
        <strain evidence="2">NBRC 12920</strain>
    </source>
</reference>
<dbReference type="Proteomes" id="UP001050808">
    <property type="component" value="Unassembled WGS sequence"/>
</dbReference>
<evidence type="ECO:0000313" key="3">
    <source>
        <dbReference type="Proteomes" id="UP001050808"/>
    </source>
</evidence>
<dbReference type="EMBL" id="BNDY01000017">
    <property type="protein sequence ID" value="GHI39884.1"/>
    <property type="molecule type" value="Genomic_DNA"/>
</dbReference>
<evidence type="ECO:0008006" key="4">
    <source>
        <dbReference type="Google" id="ProtNLM"/>
    </source>
</evidence>
<dbReference type="RefSeq" id="WP_189971214.1">
    <property type="nucleotide sequence ID" value="NZ_BMUA01000044.1"/>
</dbReference>
<accession>A0ABQ3QRH8</accession>
<feature type="chain" id="PRO_5046928428" description="Secreted protein" evidence="1">
    <location>
        <begin position="24"/>
        <end position="126"/>
    </location>
</feature>
<sequence>MKKTLPAVLASAVLSLCTTPAHANATVEEGKVGIHVKGHGLRIDTVDGYMDGQPAGTRAQLYTLAARSTPHNITGWQNATHHTWGLTKTSIVHWYWKGGQTFPDGTRLCIVFNKAPGDNPCAIIHR</sequence>
<feature type="signal peptide" evidence="1">
    <location>
        <begin position="1"/>
        <end position="23"/>
    </location>
</feature>
<comment type="caution">
    <text evidence="2">The sequence shown here is derived from an EMBL/GenBank/DDBJ whole genome shotgun (WGS) entry which is preliminary data.</text>
</comment>
<keyword evidence="3" id="KW-1185">Reference proteome</keyword>